<feature type="domain" description="Glycoside hydrolase family 9" evidence="9">
    <location>
        <begin position="199"/>
        <end position="251"/>
    </location>
</feature>
<reference evidence="10" key="1">
    <citation type="journal article" date="2019" name="Sci. Rep.">
        <title>Draft genome of Tanacetum cinerariifolium, the natural source of mosquito coil.</title>
        <authorList>
            <person name="Yamashiro T."/>
            <person name="Shiraishi A."/>
            <person name="Satake H."/>
            <person name="Nakayama K."/>
        </authorList>
    </citation>
    <scope>NUCLEOTIDE SEQUENCE</scope>
</reference>
<evidence type="ECO:0000313" key="10">
    <source>
        <dbReference type="EMBL" id="GEU66811.1"/>
    </source>
</evidence>
<comment type="catalytic activity">
    <reaction evidence="1">
        <text>Endohydrolysis of (1-&gt;4)-beta-D-glucosidic linkages in cellulose, lichenin and cereal beta-D-glucans.</text>
        <dbReference type="EC" id="3.2.1.4"/>
    </reaction>
</comment>
<dbReference type="InterPro" id="IPR012341">
    <property type="entry name" value="6hp_glycosidase-like_sf"/>
</dbReference>
<dbReference type="GO" id="GO:0030245">
    <property type="term" value="P:cellulose catabolic process"/>
    <property type="evidence" value="ECO:0007669"/>
    <property type="project" value="UniProtKB-KW"/>
</dbReference>
<feature type="compositionally biased region" description="Polar residues" evidence="8">
    <location>
        <begin position="951"/>
        <end position="961"/>
    </location>
</feature>
<dbReference type="Gene3D" id="3.30.70.270">
    <property type="match status" value="1"/>
</dbReference>
<evidence type="ECO:0000256" key="6">
    <source>
        <dbReference type="ARBA" id="ARBA00023326"/>
    </source>
</evidence>
<accession>A0A6L2LYE4</accession>
<evidence type="ECO:0000256" key="5">
    <source>
        <dbReference type="ARBA" id="ARBA00023277"/>
    </source>
</evidence>
<comment type="similarity">
    <text evidence="2">Belongs to the glycosyl hydrolase 9 (cellulase E) family.</text>
</comment>
<evidence type="ECO:0000256" key="4">
    <source>
        <dbReference type="ARBA" id="ARBA00023001"/>
    </source>
</evidence>
<evidence type="ECO:0000256" key="7">
    <source>
        <dbReference type="SAM" id="Coils"/>
    </source>
</evidence>
<evidence type="ECO:0000259" key="9">
    <source>
        <dbReference type="Pfam" id="PF00759"/>
    </source>
</evidence>
<dbReference type="PANTHER" id="PTHR33067">
    <property type="entry name" value="RNA-DIRECTED DNA POLYMERASE-RELATED"/>
    <property type="match status" value="1"/>
</dbReference>
<dbReference type="EMBL" id="BKCJ010005449">
    <property type="protein sequence ID" value="GEU66811.1"/>
    <property type="molecule type" value="Genomic_DNA"/>
</dbReference>
<evidence type="ECO:0000256" key="3">
    <source>
        <dbReference type="ARBA" id="ARBA00012601"/>
    </source>
</evidence>
<dbReference type="Gene3D" id="1.50.10.10">
    <property type="match status" value="1"/>
</dbReference>
<organism evidence="10">
    <name type="scientific">Tanacetum cinerariifolium</name>
    <name type="common">Dalmatian daisy</name>
    <name type="synonym">Chrysanthemum cinerariifolium</name>
    <dbReference type="NCBI Taxonomy" id="118510"/>
    <lineage>
        <taxon>Eukaryota</taxon>
        <taxon>Viridiplantae</taxon>
        <taxon>Streptophyta</taxon>
        <taxon>Embryophyta</taxon>
        <taxon>Tracheophyta</taxon>
        <taxon>Spermatophyta</taxon>
        <taxon>Magnoliopsida</taxon>
        <taxon>eudicotyledons</taxon>
        <taxon>Gunneridae</taxon>
        <taxon>Pentapetalae</taxon>
        <taxon>asterids</taxon>
        <taxon>campanulids</taxon>
        <taxon>Asterales</taxon>
        <taxon>Asteraceae</taxon>
        <taxon>Asteroideae</taxon>
        <taxon>Anthemideae</taxon>
        <taxon>Anthemidinae</taxon>
        <taxon>Tanacetum</taxon>
    </lineage>
</organism>
<keyword evidence="7" id="KW-0175">Coiled coil</keyword>
<feature type="non-terminal residue" evidence="10">
    <location>
        <position position="1"/>
    </location>
</feature>
<dbReference type="SUPFAM" id="SSF48208">
    <property type="entry name" value="Six-hairpin glycosidases"/>
    <property type="match status" value="1"/>
</dbReference>
<evidence type="ECO:0000256" key="8">
    <source>
        <dbReference type="SAM" id="MobiDB-lite"/>
    </source>
</evidence>
<proteinExistence type="inferred from homology"/>
<keyword evidence="6" id="KW-0624">Polysaccharide degradation</keyword>
<sequence>GLGTRTLVEPLCAVPLNNELQQARALVAKAEVDVLLEITHKILMCWSALVTNIERMHKAIKDVSDARVPSFTPYWFLKPDSRDKICFYCSGSGTGTLVEPLSAVSLNDELQQARATIAKAEADVMLEITHKMQIHLDVDICSYMKCSEKITKKLFKSGRLVAYFTAAHNDVVGYLIVKCEFNVAKRIMCSLGFSPQLPKVGEGNRDHACWERHEDMDTPRTVIEIITNSPGTEVAADSAATLAVSNDVFGEVASPPTSRSSSPGEAPSEMLEEDSKFVPLNPDDSSFGPPIQKFLIELEAESLELRFSYVLYSLCILHSHDLPKLVKSYFDWLQEAILKLELWNSVENLLSLCVRMPMLMKLLIWPMPLCSTIRDNVVELDHEHLYMNVFMMSSLRKQRHVLLTMWSVILSGKVLNKVPSLVWIWRIHGNGYGVLVKVKKVMRGYSIGVEALIDIRQVIKVDAELESRFWFCTSNTAYPKYGYGVVKVKVKKVMRGYSIGVEALVYIRQVIKVKRKDTSCVICYNKFGLAQALGPYLDRAGPIFCEPKSEEGSKRQKEERVDERLLEKIDISFALTIDVISRQRWMTGNSKAIICLGIAKVSFFGVRTCQASRSTLIVCGGVVKLSYPVCVCVDGETKKEREKAITGDNFELKHGLLTLVQNKKFFGHDKEDPHAHIRYFNKITSTLNFPNVPNMSIKLMLFPFFLEDQDSLNFAAGGNFLDKMPRECLAIIESKSKVRYSRDKPVVFKVSTNASTSGVSPDVAELKNMVKALLLDKKEFVSQASGVNYNQRNTSYRPPMMYNQIRPPGFPPVPNNQNVQKKNQNRLIPNQNRGNNFNQGPIYQPSVFQPPAYQAPAYQAPAPQTQGVSKEDFSAYVKANDAVMKNMQTQGQNMQNQLTNLTDLITKFVNSNTASTLSSGTLSRNTITNPKSDLKEITTRSGVSYDGPEATKNTVNPTNNGNTEDVQPQAVQFESLVSTSKPVTSPIAERVIASVSASKPNPKASIIYPSRRNDERNREKANNQIKKFYQIFKDMSFEISFANALILMPKFASTLKALIRYKEKLSEMARTPLNENYSAVLLKKLPKKLGDPCKFLIPCDFPCMAECLALADLGASVNLMPFSVWKRLYFLDLTPTCMTLELADRSISHPVGVAEDVYVKEVLGFSDTISSGSPTPYYDPVVFATSPILTLFENSDFLLEEVDAFLAVKDEPTSSEFHQPYLDPEGDILLLEAFLNDYPSLPPLNQRNYLPKVRKELKICEAKSDKSSVDEPQRKPHSPTHTKRLLIVACLLGYAMLQARFREMMLKRCEDTNLCLNWENSHFMVKEGIVLGHKISKQGIEVDKAKVDVISKLPHPTSVKAAGLARSLFLKFIPTAPSISHNPTGQTSKSMVIILSTILERTYLSRIPENVKTHTKGFCLLIFISSASIGNPYLDPDVDILLLEAFLNDDPSLPPINQGNYMAEVRKELKICEAKSDKYSVDEPPEVELKDLPPHLEYAFLESDDKLPVIIAKDLCMEEKTALITVLKSHKRAIAWKFSYIKVSPAHCVPKKGGSTVVENEDNELIPTSLVTGWHVCIDYCRLHYVLCRLWFIFHHLRKKRSQRWNLRLKNPPLKHLVFEEPELGKLEVGKPGVDKQEREENQEVKFDLISSEDDNWDRWRLMIFDDEEFKVKEIALKRRLSVPEELDKRGINYDLVLCPRDGFVCLYQSCGSYYGCKDAGTHVVRDEGVNIVVDEEVEATVADKPKGSKKKRKAAGGASGSNLSPKKLREDHGTSSAGVSICGKSVDVLQDLLECSTLAVEVGVIRSLVSDPPIMTMDVAITFVAGTSSVLVPRAAMSRFMQDMDSKALRQIYVPKWNVVNESALDDPDFNVGAARQICLSAEIRMRIEHILRVKKKLEGRCTSQADLLKERDAEIVNLKAQLSLREAEAAEAIRLRGEKSTLEGQVAALEFVVFAKEAECASLFAQTAKLTQDLSDLQLSFDELNVKVASLESQKDNLASQVKILSDKVAGLDAELMGMALYLDEEFYPRFLTTIASRRWILSRGLRLIVMKYLQSPEYLVALGKAIGRAIDKGMQNGLEAGIDHGRAGRILANVAAYDPSTEVNYVSAMHALCNLGLPLLSQLKSQKDASITDIMSLLHLKGPVVKTPEASQLQPSYEQLLLPIHRKKDNVVIEETSLSFSLDVVHARVQRVKGDDVSRRLSLSDDMVPLIEPLCAENLVGETSTSGVPATAALTTTLSTTFAQIGSFPSILFSDYEVLDAKPQTEAPPSASIIFEKEELDTTP</sequence>
<dbReference type="CDD" id="cd00303">
    <property type="entry name" value="retropepsin_like"/>
    <property type="match status" value="1"/>
</dbReference>
<name>A0A6L2LYE4_TANCI</name>
<evidence type="ECO:0000256" key="1">
    <source>
        <dbReference type="ARBA" id="ARBA00000966"/>
    </source>
</evidence>
<feature type="region of interest" description="Disordered" evidence="8">
    <location>
        <begin position="941"/>
        <end position="961"/>
    </location>
</feature>
<feature type="coiled-coil region" evidence="7">
    <location>
        <begin position="1976"/>
        <end position="2010"/>
    </location>
</feature>
<dbReference type="InterPro" id="IPR043128">
    <property type="entry name" value="Rev_trsase/Diguanyl_cyclase"/>
</dbReference>
<dbReference type="PANTHER" id="PTHR33067:SF35">
    <property type="entry name" value="ASPARTIC PEPTIDASE DDI1-TYPE DOMAIN-CONTAINING PROTEIN"/>
    <property type="match status" value="1"/>
</dbReference>
<dbReference type="InterPro" id="IPR001701">
    <property type="entry name" value="Glyco_hydro_9"/>
</dbReference>
<dbReference type="Pfam" id="PF00759">
    <property type="entry name" value="Glyco_hydro_9"/>
    <property type="match status" value="1"/>
</dbReference>
<dbReference type="InterPro" id="IPR008928">
    <property type="entry name" value="6-hairpin_glycosidase_sf"/>
</dbReference>
<evidence type="ECO:0000256" key="2">
    <source>
        <dbReference type="ARBA" id="ARBA00007072"/>
    </source>
</evidence>
<gene>
    <name evidence="10" type="ORF">Tci_038789</name>
</gene>
<feature type="region of interest" description="Disordered" evidence="8">
    <location>
        <begin position="1743"/>
        <end position="1773"/>
    </location>
</feature>
<feature type="region of interest" description="Disordered" evidence="8">
    <location>
        <begin position="251"/>
        <end position="274"/>
    </location>
</feature>
<keyword evidence="5" id="KW-0119">Carbohydrate metabolism</keyword>
<keyword evidence="4" id="KW-0136">Cellulose degradation</keyword>
<dbReference type="EC" id="3.2.1.4" evidence="3"/>
<comment type="caution">
    <text evidence="10">The sequence shown here is derived from an EMBL/GenBank/DDBJ whole genome shotgun (WGS) entry which is preliminary data.</text>
</comment>
<dbReference type="InterPro" id="IPR043502">
    <property type="entry name" value="DNA/RNA_pol_sf"/>
</dbReference>
<dbReference type="SUPFAM" id="SSF56672">
    <property type="entry name" value="DNA/RNA polymerases"/>
    <property type="match status" value="1"/>
</dbReference>
<protein>
    <recommendedName>
        <fullName evidence="3">cellulase</fullName>
        <ecNumber evidence="3">3.2.1.4</ecNumber>
    </recommendedName>
</protein>
<dbReference type="GO" id="GO:0008810">
    <property type="term" value="F:cellulase activity"/>
    <property type="evidence" value="ECO:0007669"/>
    <property type="project" value="UniProtKB-EC"/>
</dbReference>